<organism evidence="3 4">
    <name type="scientific">Lacticaseibacillus zeae DSM 20178 = KCTC 3804</name>
    <dbReference type="NCBI Taxonomy" id="1423816"/>
    <lineage>
        <taxon>Bacteria</taxon>
        <taxon>Bacillati</taxon>
        <taxon>Bacillota</taxon>
        <taxon>Bacilli</taxon>
        <taxon>Lactobacillales</taxon>
        <taxon>Lactobacillaceae</taxon>
        <taxon>Lacticaseibacillus</taxon>
    </lineage>
</organism>
<dbReference type="Gene3D" id="3.40.50.1110">
    <property type="entry name" value="SGNH hydrolase"/>
    <property type="match status" value="1"/>
</dbReference>
<accession>A0A0R1EWF7</accession>
<dbReference type="InterPro" id="IPR013830">
    <property type="entry name" value="SGNH_hydro"/>
</dbReference>
<dbReference type="PATRIC" id="fig|1423816.3.peg.333"/>
<dbReference type="PANTHER" id="PTHR30383:SF27">
    <property type="entry name" value="SPORE GERMINATION LIPASE LIPC"/>
    <property type="match status" value="1"/>
</dbReference>
<keyword evidence="1" id="KW-0472">Membrane</keyword>
<name>A0A0R1EWF7_LACZE</name>
<dbReference type="PANTHER" id="PTHR30383">
    <property type="entry name" value="THIOESTERASE 1/PROTEASE 1/LYSOPHOSPHOLIPASE L1"/>
    <property type="match status" value="1"/>
</dbReference>
<dbReference type="Proteomes" id="UP000051984">
    <property type="component" value="Unassembled WGS sequence"/>
</dbReference>
<sequence>MGGNMAKLKNIFIACSVVLIACLLAFGGWQLFGPATDPSEVKVASSTPKQIQLTAVGDSLTYGVGDATNNGGYVGLTKSDLEATGQYQVTTKNYGVSGDTSTQILNRINKQAKIRTDLKRANIITVTAGGNDLMHVLQKHFLTLSEKQITAGSTAFQKRLTTLLTTIRKENPSAPIYVFGIYNPFYVYFPKMTAMTNSVTAWNEATQKTLHQFKHVYYVDIDSVLSSGDTAANKASAKEALKEATSGEGNPLIFSQDHFHPNNAGYAQMTKQLMKQIQATKKEWE</sequence>
<keyword evidence="1" id="KW-0812">Transmembrane</keyword>
<protein>
    <submittedName>
        <fullName evidence="3">Lipase acylhydrolase</fullName>
    </submittedName>
</protein>
<keyword evidence="1" id="KW-1133">Transmembrane helix</keyword>
<dbReference type="GO" id="GO:0004622">
    <property type="term" value="F:phosphatidylcholine lysophospholipase activity"/>
    <property type="evidence" value="ECO:0007669"/>
    <property type="project" value="TreeGrafter"/>
</dbReference>
<dbReference type="AlphaFoldDB" id="A0A0R1EWF7"/>
<dbReference type="InterPro" id="IPR036514">
    <property type="entry name" value="SGNH_hydro_sf"/>
</dbReference>
<keyword evidence="3" id="KW-0378">Hydrolase</keyword>
<reference evidence="3 4" key="1">
    <citation type="journal article" date="2015" name="Genome Announc.">
        <title>Expanding the biotechnology potential of lactobacilli through comparative genomics of 213 strains and associated genera.</title>
        <authorList>
            <person name="Sun Z."/>
            <person name="Harris H.M."/>
            <person name="McCann A."/>
            <person name="Guo C."/>
            <person name="Argimon S."/>
            <person name="Zhang W."/>
            <person name="Yang X."/>
            <person name="Jeffery I.B."/>
            <person name="Cooney J.C."/>
            <person name="Kagawa T.F."/>
            <person name="Liu W."/>
            <person name="Song Y."/>
            <person name="Salvetti E."/>
            <person name="Wrobel A."/>
            <person name="Rasinkangas P."/>
            <person name="Parkhill J."/>
            <person name="Rea M.C."/>
            <person name="O'Sullivan O."/>
            <person name="Ritari J."/>
            <person name="Douillard F.P."/>
            <person name="Paul Ross R."/>
            <person name="Yang R."/>
            <person name="Briner A.E."/>
            <person name="Felis G.E."/>
            <person name="de Vos W.M."/>
            <person name="Barrangou R."/>
            <person name="Klaenhammer T.R."/>
            <person name="Caufield P.W."/>
            <person name="Cui Y."/>
            <person name="Zhang H."/>
            <person name="O'Toole P.W."/>
        </authorList>
    </citation>
    <scope>NUCLEOTIDE SEQUENCE [LARGE SCALE GENOMIC DNA]</scope>
    <source>
        <strain evidence="3 4">DSM 20178</strain>
    </source>
</reference>
<evidence type="ECO:0000313" key="3">
    <source>
        <dbReference type="EMBL" id="KRK13765.1"/>
    </source>
</evidence>
<evidence type="ECO:0000259" key="2">
    <source>
        <dbReference type="Pfam" id="PF13472"/>
    </source>
</evidence>
<evidence type="ECO:0000313" key="4">
    <source>
        <dbReference type="Proteomes" id="UP000051984"/>
    </source>
</evidence>
<dbReference type="InterPro" id="IPR051532">
    <property type="entry name" value="Ester_Hydrolysis_Enzymes"/>
</dbReference>
<dbReference type="Pfam" id="PF13472">
    <property type="entry name" value="Lipase_GDSL_2"/>
    <property type="match status" value="1"/>
</dbReference>
<feature type="domain" description="SGNH hydrolase-type esterase" evidence="2">
    <location>
        <begin position="55"/>
        <end position="267"/>
    </location>
</feature>
<feature type="transmembrane region" description="Helical" evidence="1">
    <location>
        <begin position="12"/>
        <end position="32"/>
    </location>
</feature>
<evidence type="ECO:0000256" key="1">
    <source>
        <dbReference type="SAM" id="Phobius"/>
    </source>
</evidence>
<comment type="caution">
    <text evidence="3">The sequence shown here is derived from an EMBL/GenBank/DDBJ whole genome shotgun (WGS) entry which is preliminary data.</text>
</comment>
<dbReference type="eggNOG" id="COG2755">
    <property type="taxonomic scope" value="Bacteria"/>
</dbReference>
<dbReference type="SUPFAM" id="SSF52266">
    <property type="entry name" value="SGNH hydrolase"/>
    <property type="match status" value="1"/>
</dbReference>
<proteinExistence type="predicted"/>
<dbReference type="PROSITE" id="PS51257">
    <property type="entry name" value="PROKAR_LIPOPROTEIN"/>
    <property type="match status" value="1"/>
</dbReference>
<dbReference type="EMBL" id="AZCT01000001">
    <property type="protein sequence ID" value="KRK13765.1"/>
    <property type="molecule type" value="Genomic_DNA"/>
</dbReference>
<dbReference type="CDD" id="cd04506">
    <property type="entry name" value="SGNH_hydrolase_YpmR_like"/>
    <property type="match status" value="1"/>
</dbReference>
<gene>
    <name evidence="3" type="ORF">FD51_GL000328</name>
</gene>